<organism evidence="16 17">
    <name type="scientific">Yinghuangia aomiensis</name>
    <dbReference type="NCBI Taxonomy" id="676205"/>
    <lineage>
        <taxon>Bacteria</taxon>
        <taxon>Bacillati</taxon>
        <taxon>Actinomycetota</taxon>
        <taxon>Actinomycetes</taxon>
        <taxon>Kitasatosporales</taxon>
        <taxon>Streptomycetaceae</taxon>
        <taxon>Yinghuangia</taxon>
    </lineage>
</organism>
<dbReference type="Pfam" id="PF00175">
    <property type="entry name" value="NAD_binding_1"/>
    <property type="match status" value="1"/>
</dbReference>
<feature type="compositionally biased region" description="Low complexity" evidence="13">
    <location>
        <begin position="1"/>
        <end position="18"/>
    </location>
</feature>
<keyword evidence="7" id="KW-0274">FAD</keyword>
<evidence type="ECO:0000256" key="8">
    <source>
        <dbReference type="ARBA" id="ARBA00022989"/>
    </source>
</evidence>
<evidence type="ECO:0000256" key="9">
    <source>
        <dbReference type="ARBA" id="ARBA00023002"/>
    </source>
</evidence>
<dbReference type="InterPro" id="IPR013130">
    <property type="entry name" value="Fe3_Rdtase_TM_dom"/>
</dbReference>
<gene>
    <name evidence="16" type="ORF">GCM10023205_20380</name>
</gene>
<evidence type="ECO:0000256" key="5">
    <source>
        <dbReference type="ARBA" id="ARBA00022714"/>
    </source>
</evidence>
<evidence type="ECO:0000256" key="10">
    <source>
        <dbReference type="ARBA" id="ARBA00023004"/>
    </source>
</evidence>
<keyword evidence="11" id="KW-0411">Iron-sulfur</keyword>
<dbReference type="Pfam" id="PF01794">
    <property type="entry name" value="Ferric_reduct"/>
    <property type="match status" value="1"/>
</dbReference>
<dbReference type="InterPro" id="IPR050415">
    <property type="entry name" value="MRET"/>
</dbReference>
<proteinExistence type="predicted"/>
<sequence>MSTTVPTRTAPGASGAAAPRPPGAFLEPGVLLAAVAAGGAGVLALWWTGTDAVVGADGWLTGAGRITGLLAGYTCAILVLLMARVPAIDRGAGTDRLARWHAYAGRCAISLVLTHALLITWGYALTTHTDVLTQTGTLVVDYPDMILTTIGFGLLVATGVVSARAARRRLRYETWHLLHLATYAALYLAFWHQLALGNDFLGNRAARVAWYALYGGVAALVLWYRVLVPLRTGLRHRLRIAAVREEAPGIVSLYFTGPHIDELQAQPGQFLRWRVLARGLWHSAHPYSLSAPPSNGTLRITVQAAGPHSTAFASLAPGTRVWAEGPYGALTGQHQRSGKVLLIAGGVGITPLRALLETLPGRITLIYRARTEAEVAFRGEIDTIAARRGATVHYVVGRPEGQPAGSAWPFHPDLLTRALPDLAEHDVYVCGPDGMAEAAIAAIRKTGVPRSRIHHESFAL</sequence>
<evidence type="ECO:0000313" key="17">
    <source>
        <dbReference type="Proteomes" id="UP001500466"/>
    </source>
</evidence>
<evidence type="ECO:0000256" key="3">
    <source>
        <dbReference type="ARBA" id="ARBA00022630"/>
    </source>
</evidence>
<keyword evidence="17" id="KW-1185">Reference proteome</keyword>
<protein>
    <submittedName>
        <fullName evidence="16">Ferredoxin reductase family protein</fullName>
    </submittedName>
</protein>
<keyword evidence="8 14" id="KW-1133">Transmembrane helix</keyword>
<comment type="cofactor">
    <cofactor evidence="1">
        <name>FAD</name>
        <dbReference type="ChEBI" id="CHEBI:57692"/>
    </cofactor>
</comment>
<evidence type="ECO:0000256" key="6">
    <source>
        <dbReference type="ARBA" id="ARBA00022723"/>
    </source>
</evidence>
<evidence type="ECO:0000256" key="11">
    <source>
        <dbReference type="ARBA" id="ARBA00023014"/>
    </source>
</evidence>
<dbReference type="PROSITE" id="PS51384">
    <property type="entry name" value="FAD_FR"/>
    <property type="match status" value="1"/>
</dbReference>
<evidence type="ECO:0000256" key="14">
    <source>
        <dbReference type="SAM" id="Phobius"/>
    </source>
</evidence>
<comment type="caution">
    <text evidence="16">The sequence shown here is derived from an EMBL/GenBank/DDBJ whole genome shotgun (WGS) entry which is preliminary data.</text>
</comment>
<feature type="transmembrane region" description="Helical" evidence="14">
    <location>
        <begin position="145"/>
        <end position="165"/>
    </location>
</feature>
<evidence type="ECO:0000256" key="13">
    <source>
        <dbReference type="SAM" id="MobiDB-lite"/>
    </source>
</evidence>
<keyword evidence="4 14" id="KW-0812">Transmembrane</keyword>
<evidence type="ECO:0000256" key="2">
    <source>
        <dbReference type="ARBA" id="ARBA00004141"/>
    </source>
</evidence>
<feature type="transmembrane region" description="Helical" evidence="14">
    <location>
        <begin position="59"/>
        <end position="82"/>
    </location>
</feature>
<dbReference type="PANTHER" id="PTHR47354:SF8">
    <property type="entry name" value="1,2-PHENYLACETYL-COA EPOXIDASE, SUBUNIT E"/>
    <property type="match status" value="1"/>
</dbReference>
<dbReference type="EMBL" id="BAABHS010000006">
    <property type="protein sequence ID" value="GAA4957853.1"/>
    <property type="molecule type" value="Genomic_DNA"/>
</dbReference>
<evidence type="ECO:0000256" key="4">
    <source>
        <dbReference type="ARBA" id="ARBA00022692"/>
    </source>
</evidence>
<dbReference type="SUPFAM" id="SSF63380">
    <property type="entry name" value="Riboflavin synthase domain-like"/>
    <property type="match status" value="1"/>
</dbReference>
<keyword evidence="5" id="KW-0001">2Fe-2S</keyword>
<dbReference type="CDD" id="cd06198">
    <property type="entry name" value="FNR_like_3"/>
    <property type="match status" value="1"/>
</dbReference>
<keyword evidence="6" id="KW-0479">Metal-binding</keyword>
<evidence type="ECO:0000259" key="15">
    <source>
        <dbReference type="PROSITE" id="PS51384"/>
    </source>
</evidence>
<feature type="transmembrane region" description="Helical" evidence="14">
    <location>
        <begin position="177"/>
        <end position="196"/>
    </location>
</feature>
<keyword evidence="12 14" id="KW-0472">Membrane</keyword>
<keyword evidence="3" id="KW-0285">Flavoprotein</keyword>
<dbReference type="InterPro" id="IPR039261">
    <property type="entry name" value="FNR_nucleotide-bd"/>
</dbReference>
<comment type="subcellular location">
    <subcellularLocation>
        <location evidence="2">Membrane</location>
        <topology evidence="2">Multi-pass membrane protein</topology>
    </subcellularLocation>
</comment>
<dbReference type="PRINTS" id="PR00410">
    <property type="entry name" value="PHEHYDRXLASE"/>
</dbReference>
<evidence type="ECO:0000313" key="16">
    <source>
        <dbReference type="EMBL" id="GAA4957853.1"/>
    </source>
</evidence>
<keyword evidence="10" id="KW-0408">Iron</keyword>
<dbReference type="InterPro" id="IPR017938">
    <property type="entry name" value="Riboflavin_synthase-like_b-brl"/>
</dbReference>
<feature type="transmembrane region" description="Helical" evidence="14">
    <location>
        <begin position="103"/>
        <end position="125"/>
    </location>
</feature>
<feature type="domain" description="FAD-binding FR-type" evidence="15">
    <location>
        <begin position="233"/>
        <end position="333"/>
    </location>
</feature>
<evidence type="ECO:0000256" key="12">
    <source>
        <dbReference type="ARBA" id="ARBA00023136"/>
    </source>
</evidence>
<accession>A0ABP9GZG7</accession>
<feature type="transmembrane region" description="Helical" evidence="14">
    <location>
        <begin position="208"/>
        <end position="227"/>
    </location>
</feature>
<dbReference type="RefSeq" id="WP_345675030.1">
    <property type="nucleotide sequence ID" value="NZ_BAABHS010000006.1"/>
</dbReference>
<dbReference type="Gene3D" id="3.40.50.80">
    <property type="entry name" value="Nucleotide-binding domain of ferredoxin-NADP reductase (FNR) module"/>
    <property type="match status" value="1"/>
</dbReference>
<reference evidence="17" key="1">
    <citation type="journal article" date="2019" name="Int. J. Syst. Evol. Microbiol.">
        <title>The Global Catalogue of Microorganisms (GCM) 10K type strain sequencing project: providing services to taxonomists for standard genome sequencing and annotation.</title>
        <authorList>
            <consortium name="The Broad Institute Genomics Platform"/>
            <consortium name="The Broad Institute Genome Sequencing Center for Infectious Disease"/>
            <person name="Wu L."/>
            <person name="Ma J."/>
        </authorList>
    </citation>
    <scope>NUCLEOTIDE SEQUENCE [LARGE SCALE GENOMIC DNA]</scope>
    <source>
        <strain evidence="17">JCM 17986</strain>
    </source>
</reference>
<feature type="transmembrane region" description="Helical" evidence="14">
    <location>
        <begin position="29"/>
        <end position="47"/>
    </location>
</feature>
<dbReference type="InterPro" id="IPR017927">
    <property type="entry name" value="FAD-bd_FR_type"/>
</dbReference>
<evidence type="ECO:0000256" key="7">
    <source>
        <dbReference type="ARBA" id="ARBA00022827"/>
    </source>
</evidence>
<evidence type="ECO:0000256" key="1">
    <source>
        <dbReference type="ARBA" id="ARBA00001974"/>
    </source>
</evidence>
<keyword evidence="9" id="KW-0560">Oxidoreductase</keyword>
<dbReference type="PANTHER" id="PTHR47354">
    <property type="entry name" value="NADH OXIDOREDUCTASE HCR"/>
    <property type="match status" value="1"/>
</dbReference>
<feature type="region of interest" description="Disordered" evidence="13">
    <location>
        <begin position="1"/>
        <end position="20"/>
    </location>
</feature>
<dbReference type="Proteomes" id="UP001500466">
    <property type="component" value="Unassembled WGS sequence"/>
</dbReference>
<dbReference type="Gene3D" id="2.40.30.10">
    <property type="entry name" value="Translation factors"/>
    <property type="match status" value="1"/>
</dbReference>
<dbReference type="SUPFAM" id="SSF52343">
    <property type="entry name" value="Ferredoxin reductase-like, C-terminal NADP-linked domain"/>
    <property type="match status" value="1"/>
</dbReference>
<name>A0ABP9GZG7_9ACTN</name>
<dbReference type="InterPro" id="IPR001433">
    <property type="entry name" value="OxRdtase_FAD/NAD-bd"/>
</dbReference>